<dbReference type="AlphaFoldDB" id="A0AAU7CMT1"/>
<evidence type="ECO:0000256" key="1">
    <source>
        <dbReference type="PROSITE-ProRule" id="PRU00325"/>
    </source>
</evidence>
<evidence type="ECO:0000259" key="2">
    <source>
        <dbReference type="PROSITE" id="PS50966"/>
    </source>
</evidence>
<dbReference type="InterPro" id="IPR007527">
    <property type="entry name" value="Znf_SWIM"/>
</dbReference>
<dbReference type="PROSITE" id="PS50966">
    <property type="entry name" value="ZF_SWIM"/>
    <property type="match status" value="1"/>
</dbReference>
<sequence length="564" mass="63304">MNLTLAYRGRSAIVSRPGGLAVSLAPNLRRDRVAFDAAFLQPLRFREAIGALHDVVVSDHRYHAKDNSAYESYLAERNQREAELRRTVAGRTRTAILKESAGIDPVDVAALETDYRRLRTQYWGARQKYSNYLSRHDPELWRLLVPCDPVVTVAPDCLFFECFSVDESSYGCLTVDRGAFSGERDVALGTTNVDYSWSLYEHFQTLRSYRETRFLVDPGGIEVQAGEEPGYREEKIDLPPSWLRGFMQIQAAMSLPMRRVSISREGLYSVLAFLKRHRASRSPRAVRFELIPGQPVAIILEPWERRIVLHSHPYEGPRSEVIRVWGRDRLRLLARLLPLMDEAEVYLLGTGLPSFWSVRMGEMRLLLGLSGWTANDWTGSGALDQLAPPAEPSDALLGDIAATFEDSPAKTFDQIRQRTGAAPAYVTAGLNRLALMGQLIHDLHAGLYRWRQIMPVALALDAIGPENAETAAARELVAQGKVKITRDDRRDDGLRILEGEVPDRPVTLLLDADGRMLRGKCTCSHHFTGGLRRGPCRHLQALRDGTRPAHSPRSLDAWFASLGM</sequence>
<accession>A0AAU7CMT1</accession>
<feature type="domain" description="SWIM-type" evidence="2">
    <location>
        <begin position="506"/>
        <end position="547"/>
    </location>
</feature>
<organism evidence="3">
    <name type="scientific">Singulisphaera sp. Ch08</name>
    <dbReference type="NCBI Taxonomy" id="3120278"/>
    <lineage>
        <taxon>Bacteria</taxon>
        <taxon>Pseudomonadati</taxon>
        <taxon>Planctomycetota</taxon>
        <taxon>Planctomycetia</taxon>
        <taxon>Isosphaerales</taxon>
        <taxon>Isosphaeraceae</taxon>
        <taxon>Singulisphaera</taxon>
    </lineage>
</organism>
<gene>
    <name evidence="3" type="ORF">V5E97_09805</name>
</gene>
<protein>
    <recommendedName>
        <fullName evidence="2">SWIM-type domain-containing protein</fullName>
    </recommendedName>
</protein>
<keyword evidence="1" id="KW-0863">Zinc-finger</keyword>
<dbReference type="RefSeq" id="WP_406699160.1">
    <property type="nucleotide sequence ID" value="NZ_CP155447.1"/>
</dbReference>
<name>A0AAU7CMT1_9BACT</name>
<proteinExistence type="predicted"/>
<evidence type="ECO:0000313" key="3">
    <source>
        <dbReference type="EMBL" id="XBH06309.1"/>
    </source>
</evidence>
<dbReference type="GO" id="GO:0008270">
    <property type="term" value="F:zinc ion binding"/>
    <property type="evidence" value="ECO:0007669"/>
    <property type="project" value="UniProtKB-KW"/>
</dbReference>
<dbReference type="EMBL" id="CP155447">
    <property type="protein sequence ID" value="XBH06309.1"/>
    <property type="molecule type" value="Genomic_DNA"/>
</dbReference>
<reference evidence="3" key="1">
    <citation type="submission" date="2024-05" db="EMBL/GenBank/DDBJ databases">
        <title>Planctomycetes of the genus Singulisphaera possess chitinolytic capabilities.</title>
        <authorList>
            <person name="Ivanova A."/>
        </authorList>
    </citation>
    <scope>NUCLEOTIDE SEQUENCE</scope>
    <source>
        <strain evidence="3">Ch08T</strain>
    </source>
</reference>
<keyword evidence="1" id="KW-0862">Zinc</keyword>
<keyword evidence="1" id="KW-0479">Metal-binding</keyword>